<keyword evidence="2 7" id="KW-0812">Transmembrane</keyword>
<dbReference type="PROSITE" id="PS50893">
    <property type="entry name" value="ABC_TRANSPORTER_2"/>
    <property type="match status" value="1"/>
</dbReference>
<sequence length="571" mass="58802">MTGALPVATGRETAREVWRLSRGHRRQLVAVGVVGIASTAVGLVVPAAIGWLVDRVQAGTADLGTVLTLTAIMMVSAILGAAGTAVTIVLATRVYHSVLANLRERLVERGLALPQQLVEAAGTGDLISRSSDDVTAVADAAPAVIPVLTVTAFTIVVSLGGLAALEWPYAVAFAVVLPVYVLALRWYLRAGPAVYRAERTAMSARAQQLVESQRGFATVLGFGLGEQRHRTVLTASWAVAVQSLRARAMQSMLNGRLNVAECLSLAAVLVVGFVLIDNGASTVGGATTAMLLVLRLLGPVNQLMFVIDTLQSALASLSRMIGVVTIPTFAADETRQAADAGAAVRLQEVAFRYDDGPLVLDDITLDIPSGHRVAVVGASGAGKSTLAAVIAGIHPPSAGTVARPDSTAVVTQEIHVFAGTLRDNLTLAVPDASDHDLHAALGAVGATAILDLALDTLVGVGGHPLTDVQAQQLALARLLLADPELAILDEATAEAGSTHSGLLDLASEAALTRRTGLVIAHRLSQAAACDRIIVLEHGRITETGTHAELVAAGGVYATAWSAWQEGVGGGG</sequence>
<feature type="transmembrane region" description="Helical" evidence="7">
    <location>
        <begin position="169"/>
        <end position="188"/>
    </location>
</feature>
<dbReference type="Gene3D" id="3.40.50.300">
    <property type="entry name" value="P-loop containing nucleotide triphosphate hydrolases"/>
    <property type="match status" value="1"/>
</dbReference>
<feature type="transmembrane region" description="Helical" evidence="7">
    <location>
        <begin position="143"/>
        <end position="163"/>
    </location>
</feature>
<dbReference type="PANTHER" id="PTHR43394">
    <property type="entry name" value="ATP-DEPENDENT PERMEASE MDL1, MITOCHONDRIAL"/>
    <property type="match status" value="1"/>
</dbReference>
<evidence type="ECO:0000313" key="11">
    <source>
        <dbReference type="Proteomes" id="UP001595699"/>
    </source>
</evidence>
<evidence type="ECO:0000256" key="3">
    <source>
        <dbReference type="ARBA" id="ARBA00022741"/>
    </source>
</evidence>
<accession>A0ABV7Y2U3</accession>
<dbReference type="Proteomes" id="UP001595699">
    <property type="component" value="Unassembled WGS sequence"/>
</dbReference>
<feature type="transmembrane region" description="Helical" evidence="7">
    <location>
        <begin position="65"/>
        <end position="95"/>
    </location>
</feature>
<dbReference type="RefSeq" id="WP_205122115.1">
    <property type="nucleotide sequence ID" value="NZ_JAFBCM010000001.1"/>
</dbReference>
<dbReference type="InterPro" id="IPR039421">
    <property type="entry name" value="Type_1_exporter"/>
</dbReference>
<dbReference type="InterPro" id="IPR036640">
    <property type="entry name" value="ABC1_TM_sf"/>
</dbReference>
<evidence type="ECO:0000256" key="7">
    <source>
        <dbReference type="SAM" id="Phobius"/>
    </source>
</evidence>
<dbReference type="PROSITE" id="PS50929">
    <property type="entry name" value="ABC_TM1F"/>
    <property type="match status" value="1"/>
</dbReference>
<proteinExistence type="predicted"/>
<evidence type="ECO:0000256" key="2">
    <source>
        <dbReference type="ARBA" id="ARBA00022692"/>
    </source>
</evidence>
<dbReference type="Pfam" id="PF00664">
    <property type="entry name" value="ABC_membrane"/>
    <property type="match status" value="1"/>
</dbReference>
<dbReference type="InterPro" id="IPR003439">
    <property type="entry name" value="ABC_transporter-like_ATP-bd"/>
</dbReference>
<dbReference type="GO" id="GO:0005524">
    <property type="term" value="F:ATP binding"/>
    <property type="evidence" value="ECO:0007669"/>
    <property type="project" value="UniProtKB-KW"/>
</dbReference>
<dbReference type="EMBL" id="JBHRZH010000001">
    <property type="protein sequence ID" value="MFC3759500.1"/>
    <property type="molecule type" value="Genomic_DNA"/>
</dbReference>
<comment type="caution">
    <text evidence="10">The sequence shown here is derived from an EMBL/GenBank/DDBJ whole genome shotgun (WGS) entry which is preliminary data.</text>
</comment>
<feature type="domain" description="ABC transmembrane type-1" evidence="9">
    <location>
        <begin position="29"/>
        <end position="312"/>
    </location>
</feature>
<comment type="subcellular location">
    <subcellularLocation>
        <location evidence="1">Cell membrane</location>
        <topology evidence="1">Multi-pass membrane protein</topology>
    </subcellularLocation>
</comment>
<evidence type="ECO:0000259" key="9">
    <source>
        <dbReference type="PROSITE" id="PS50929"/>
    </source>
</evidence>
<dbReference type="SUPFAM" id="SSF90123">
    <property type="entry name" value="ABC transporter transmembrane region"/>
    <property type="match status" value="1"/>
</dbReference>
<keyword evidence="6 7" id="KW-0472">Membrane</keyword>
<keyword evidence="11" id="KW-1185">Reference proteome</keyword>
<dbReference type="InterPro" id="IPR027417">
    <property type="entry name" value="P-loop_NTPase"/>
</dbReference>
<evidence type="ECO:0000256" key="5">
    <source>
        <dbReference type="ARBA" id="ARBA00022989"/>
    </source>
</evidence>
<feature type="transmembrane region" description="Helical" evidence="7">
    <location>
        <begin position="28"/>
        <end position="53"/>
    </location>
</feature>
<feature type="transmembrane region" description="Helical" evidence="7">
    <location>
        <begin position="257"/>
        <end position="276"/>
    </location>
</feature>
<organism evidence="10 11">
    <name type="scientific">Tenggerimyces flavus</name>
    <dbReference type="NCBI Taxonomy" id="1708749"/>
    <lineage>
        <taxon>Bacteria</taxon>
        <taxon>Bacillati</taxon>
        <taxon>Actinomycetota</taxon>
        <taxon>Actinomycetes</taxon>
        <taxon>Propionibacteriales</taxon>
        <taxon>Nocardioidaceae</taxon>
        <taxon>Tenggerimyces</taxon>
    </lineage>
</organism>
<dbReference type="SMART" id="SM00382">
    <property type="entry name" value="AAA"/>
    <property type="match status" value="1"/>
</dbReference>
<dbReference type="InterPro" id="IPR003593">
    <property type="entry name" value="AAA+_ATPase"/>
</dbReference>
<dbReference type="InterPro" id="IPR011527">
    <property type="entry name" value="ABC1_TM_dom"/>
</dbReference>
<dbReference type="PANTHER" id="PTHR43394:SF1">
    <property type="entry name" value="ATP-BINDING CASSETTE SUB-FAMILY B MEMBER 10, MITOCHONDRIAL"/>
    <property type="match status" value="1"/>
</dbReference>
<name>A0ABV7Y2U3_9ACTN</name>
<reference evidence="11" key="1">
    <citation type="journal article" date="2019" name="Int. J. Syst. Evol. Microbiol.">
        <title>The Global Catalogue of Microorganisms (GCM) 10K type strain sequencing project: providing services to taxonomists for standard genome sequencing and annotation.</title>
        <authorList>
            <consortium name="The Broad Institute Genomics Platform"/>
            <consortium name="The Broad Institute Genome Sequencing Center for Infectious Disease"/>
            <person name="Wu L."/>
            <person name="Ma J."/>
        </authorList>
    </citation>
    <scope>NUCLEOTIDE SEQUENCE [LARGE SCALE GENOMIC DNA]</scope>
    <source>
        <strain evidence="11">CGMCC 4.7241</strain>
    </source>
</reference>
<evidence type="ECO:0000256" key="4">
    <source>
        <dbReference type="ARBA" id="ARBA00022840"/>
    </source>
</evidence>
<dbReference type="Pfam" id="PF00005">
    <property type="entry name" value="ABC_tran"/>
    <property type="match status" value="1"/>
</dbReference>
<keyword evidence="3" id="KW-0547">Nucleotide-binding</keyword>
<evidence type="ECO:0000256" key="1">
    <source>
        <dbReference type="ARBA" id="ARBA00004651"/>
    </source>
</evidence>
<keyword evidence="4 10" id="KW-0067">ATP-binding</keyword>
<evidence type="ECO:0000313" key="10">
    <source>
        <dbReference type="EMBL" id="MFC3759500.1"/>
    </source>
</evidence>
<dbReference type="SUPFAM" id="SSF52540">
    <property type="entry name" value="P-loop containing nucleoside triphosphate hydrolases"/>
    <property type="match status" value="1"/>
</dbReference>
<protein>
    <submittedName>
        <fullName evidence="10">ABC transporter ATP-binding protein</fullName>
    </submittedName>
</protein>
<gene>
    <name evidence="10" type="ORF">ACFOUW_01495</name>
</gene>
<dbReference type="CDD" id="cd07346">
    <property type="entry name" value="ABC_6TM_exporters"/>
    <property type="match status" value="1"/>
</dbReference>
<keyword evidence="5 7" id="KW-1133">Transmembrane helix</keyword>
<evidence type="ECO:0000256" key="6">
    <source>
        <dbReference type="ARBA" id="ARBA00023136"/>
    </source>
</evidence>
<dbReference type="Gene3D" id="1.20.1560.10">
    <property type="entry name" value="ABC transporter type 1, transmembrane domain"/>
    <property type="match status" value="1"/>
</dbReference>
<feature type="domain" description="ABC transporter" evidence="8">
    <location>
        <begin position="344"/>
        <end position="562"/>
    </location>
</feature>
<evidence type="ECO:0000259" key="8">
    <source>
        <dbReference type="PROSITE" id="PS50893"/>
    </source>
</evidence>